<evidence type="ECO:0000313" key="1">
    <source>
        <dbReference type="EMBL" id="QJA91293.1"/>
    </source>
</evidence>
<accession>A0A6M3L9X3</accession>
<proteinExistence type="predicted"/>
<name>A0A6M3L9X3_9ZZZZ</name>
<dbReference type="EMBL" id="MT142976">
    <property type="protein sequence ID" value="QJA91293.1"/>
    <property type="molecule type" value="Genomic_DNA"/>
</dbReference>
<gene>
    <name evidence="1" type="ORF">MM415B03410_0011</name>
</gene>
<sequence>MGYETLANMIEYNKEMEELGREEAMNPTECPLCGGALDENSKGEKSCPINAIVWSGGVWKQT</sequence>
<protein>
    <submittedName>
        <fullName evidence="1">Uncharacterized protein</fullName>
    </submittedName>
</protein>
<dbReference type="AlphaFoldDB" id="A0A6M3L9X3"/>
<reference evidence="1" key="1">
    <citation type="submission" date="2020-03" db="EMBL/GenBank/DDBJ databases">
        <title>The deep terrestrial virosphere.</title>
        <authorList>
            <person name="Holmfeldt K."/>
            <person name="Nilsson E."/>
            <person name="Simone D."/>
            <person name="Lopez-Fernandez M."/>
            <person name="Wu X."/>
            <person name="de Brujin I."/>
            <person name="Lundin D."/>
            <person name="Andersson A."/>
            <person name="Bertilsson S."/>
            <person name="Dopson M."/>
        </authorList>
    </citation>
    <scope>NUCLEOTIDE SEQUENCE</scope>
    <source>
        <strain evidence="1">MM415B03410</strain>
    </source>
</reference>
<organism evidence="1">
    <name type="scientific">viral metagenome</name>
    <dbReference type="NCBI Taxonomy" id="1070528"/>
    <lineage>
        <taxon>unclassified sequences</taxon>
        <taxon>metagenomes</taxon>
        <taxon>organismal metagenomes</taxon>
    </lineage>
</organism>